<evidence type="ECO:0000256" key="9">
    <source>
        <dbReference type="PIRSR" id="PIRSR623088-1"/>
    </source>
</evidence>
<comment type="catalytic activity">
    <reaction evidence="8">
        <text>a nucleoside 3',5'-cyclic phosphate + H2O = a nucleoside 5'-phosphate + H(+)</text>
        <dbReference type="Rhea" id="RHEA:14653"/>
        <dbReference type="ChEBI" id="CHEBI:15377"/>
        <dbReference type="ChEBI" id="CHEBI:15378"/>
        <dbReference type="ChEBI" id="CHEBI:57867"/>
        <dbReference type="ChEBI" id="CHEBI:58464"/>
        <dbReference type="EC" id="3.1.4.17"/>
    </reaction>
    <physiologicalReaction direction="left-to-right" evidence="8">
        <dbReference type="Rhea" id="RHEA:14654"/>
    </physiologicalReaction>
</comment>
<dbReference type="RefSeq" id="XP_032807130.1">
    <property type="nucleotide sequence ID" value="XM_032951239.1"/>
</dbReference>
<dbReference type="KEGG" id="pmrn:116940897"/>
<dbReference type="SUPFAM" id="SSF109604">
    <property type="entry name" value="HD-domain/PDEase-like"/>
    <property type="match status" value="1"/>
</dbReference>
<dbReference type="InterPro" id="IPR023088">
    <property type="entry name" value="PDEase"/>
</dbReference>
<name>A0AAJ7SX17_PETMA</name>
<feature type="compositionally biased region" description="Polar residues" evidence="13">
    <location>
        <begin position="848"/>
        <end position="863"/>
    </location>
</feature>
<feature type="binding site" evidence="10">
    <location>
        <position position="648"/>
    </location>
    <ligand>
        <name>AMP</name>
        <dbReference type="ChEBI" id="CHEBI:456215"/>
    </ligand>
</feature>
<feature type="compositionally biased region" description="Polar residues" evidence="13">
    <location>
        <begin position="813"/>
        <end position="823"/>
    </location>
</feature>
<evidence type="ECO:0000256" key="1">
    <source>
        <dbReference type="ARBA" id="ARBA00010664"/>
    </source>
</evidence>
<gene>
    <name evidence="16" type="primary">LOC116940897</name>
</gene>
<evidence type="ECO:0000256" key="11">
    <source>
        <dbReference type="PIRSR" id="PIRSR623088-3"/>
    </source>
</evidence>
<keyword evidence="15" id="KW-1185">Reference proteome</keyword>
<feature type="binding site" evidence="10">
    <location>
        <begin position="448"/>
        <end position="452"/>
    </location>
    <ligand>
        <name>AMP</name>
        <dbReference type="ChEBI" id="CHEBI:456215"/>
    </ligand>
</feature>
<dbReference type="PRINTS" id="PR00387">
    <property type="entry name" value="PDIESTERASE1"/>
</dbReference>
<feature type="compositionally biased region" description="Low complexity" evidence="13">
    <location>
        <begin position="791"/>
        <end position="806"/>
    </location>
</feature>
<proteinExistence type="inferred from homology"/>
<dbReference type="Pfam" id="PF08499">
    <property type="entry name" value="PDEase_I_N"/>
    <property type="match status" value="1"/>
</dbReference>
<feature type="compositionally biased region" description="Low complexity" evidence="13">
    <location>
        <begin position="199"/>
        <end position="211"/>
    </location>
</feature>
<feature type="compositionally biased region" description="Gly residues" evidence="13">
    <location>
        <begin position="216"/>
        <end position="226"/>
    </location>
</feature>
<dbReference type="InterPro" id="IPR036971">
    <property type="entry name" value="PDEase_catalytic_dom_sf"/>
</dbReference>
<feature type="region of interest" description="Disordered" evidence="13">
    <location>
        <begin position="84"/>
        <end position="104"/>
    </location>
</feature>
<feature type="compositionally biased region" description="Basic and acidic residues" evidence="13">
    <location>
        <begin position="227"/>
        <end position="240"/>
    </location>
</feature>
<dbReference type="SMART" id="SM00471">
    <property type="entry name" value="HDc"/>
    <property type="match status" value="1"/>
</dbReference>
<organism evidence="15 16">
    <name type="scientific">Petromyzon marinus</name>
    <name type="common">Sea lamprey</name>
    <dbReference type="NCBI Taxonomy" id="7757"/>
    <lineage>
        <taxon>Eukaryota</taxon>
        <taxon>Metazoa</taxon>
        <taxon>Chordata</taxon>
        <taxon>Craniata</taxon>
        <taxon>Vertebrata</taxon>
        <taxon>Cyclostomata</taxon>
        <taxon>Hyperoartia</taxon>
        <taxon>Petromyzontiformes</taxon>
        <taxon>Petromyzontidae</taxon>
        <taxon>Petromyzon</taxon>
    </lineage>
</organism>
<evidence type="ECO:0000256" key="7">
    <source>
        <dbReference type="ARBA" id="ARBA00033684"/>
    </source>
</evidence>
<dbReference type="InterPro" id="IPR003607">
    <property type="entry name" value="HD/PDEase_dom"/>
</dbReference>
<dbReference type="Proteomes" id="UP001318040">
    <property type="component" value="Chromosome 10"/>
</dbReference>
<feature type="active site" description="Proton donor" evidence="9">
    <location>
        <position position="448"/>
    </location>
</feature>
<feature type="binding site" evidence="10">
    <location>
        <position position="597"/>
    </location>
    <ligand>
        <name>AMP</name>
        <dbReference type="ChEBI" id="CHEBI:456215"/>
    </ligand>
</feature>
<evidence type="ECO:0000259" key="14">
    <source>
        <dbReference type="PROSITE" id="PS51845"/>
    </source>
</evidence>
<dbReference type="PROSITE" id="PS51845">
    <property type="entry name" value="PDEASE_I_2"/>
    <property type="match status" value="1"/>
</dbReference>
<feature type="binding site" evidence="11">
    <location>
        <position position="489"/>
    </location>
    <ligand>
        <name>Zn(2+)</name>
        <dbReference type="ChEBI" id="CHEBI:29105"/>
        <label>1</label>
    </ligand>
</feature>
<keyword evidence="3 11" id="KW-0479">Metal-binding</keyword>
<dbReference type="InterPro" id="IPR013706">
    <property type="entry name" value="PDE1_N"/>
</dbReference>
<sequence length="934" mass="103130">MASPHQKRGLFGTPAPQMEHSTRIIKRTCVIASQSPPTRNDKGGGVFHSACGGWWWWARLRSLCFTLTCVIIVGFQIVPRTLGSSSRSLHAPRSGPHSARPRDCVHRRGAVLRHSEPMGSAISARRSAVGPTSRKGGGQATVTVREPSSTSSMPASRGRDPGNLHERAVAKEHYDAEGRRPLERFRRTQSHSSIRGPSAQQEKGATKQQQQHLLVPGGGEWGAAGGDRGHGGGRADDRDPAQVLAEEPPPCDSPEALERAAVRLRCLLKQLERGELPVADLKKNLDYAASVLEAVYMEDNRRLLDPEDELGDLGSEAVPTQVRDWLASTFTSHMGLVNRRPEDKPSFRSIVHAVQAGIFVERMYRRSSSMTGLSYPPGVISVLKDVDKWSFDIFALNEASGEHALKFTLYETLTRYDLIARFKIPISSLVSFADALEAGYSKYKNPYHNLMHAADVTQTVHFLLLKTGFMHWLNELEIFAMLFAAAIHDLEHTGTTNNFHIQTRSDVAILYNDRSVMENHHVSTAYRIMQADEDANILINLSKDDWRELRALVVEMVLATDMSCHFQQIKAMKTTLQQPDSVIDKPKAMSLIVHTSDISHPAKEWRLHRRWTESLLEEFFQQGDREEELGLPFSPLCDRKSTMVPQSQVGFIDFIVEPTLSVLTDMVEGIVAPLVKEAVRAASSAKRRSSVGGMEVSQRGGKASPAPGSVLSVDIAYFGAAWRECIVYNKERWKQLDIIDQRLKKGLSVDKAADEEDMAAAKPSETKPEPPEEEQPVIVMTPRRRARAPLSRNGSRSRVGSGRSVGMGEKATNGKTNGSFSSTDDGDPRTMTPGSDSGNFAAIDDSPEGSSKGQNGSSPSQRQLPLEEQKQVEEASVGVVGLKFMGDDSDRPPYCASYHTSPSPPDTTRRSGSTDARTKARRLRRLSMRANVLR</sequence>
<comment type="cofactor">
    <cofactor evidence="12">
        <name>a divalent metal cation</name>
        <dbReference type="ChEBI" id="CHEBI:60240"/>
    </cofactor>
    <text evidence="12">Binds 2 divalent metal cations per subunit. Site 1 may preferentially bind zinc ions, while site 2 has a preference for magnesium and/or manganese ions.</text>
</comment>
<reference evidence="16" key="1">
    <citation type="submission" date="2025-08" db="UniProtKB">
        <authorList>
            <consortium name="RefSeq"/>
        </authorList>
    </citation>
    <scope>IDENTIFICATION</scope>
    <source>
        <tissue evidence="16">Sperm</tissue>
    </source>
</reference>
<dbReference type="InterPro" id="IPR002073">
    <property type="entry name" value="PDEase_catalytic_dom"/>
</dbReference>
<evidence type="ECO:0000256" key="5">
    <source>
        <dbReference type="ARBA" id="ARBA00023149"/>
    </source>
</evidence>
<dbReference type="Pfam" id="PF00233">
    <property type="entry name" value="PDEase_I"/>
    <property type="match status" value="1"/>
</dbReference>
<accession>A0AAJ7SX17</accession>
<feature type="binding site" evidence="10">
    <location>
        <position position="489"/>
    </location>
    <ligand>
        <name>AMP</name>
        <dbReference type="ChEBI" id="CHEBI:456215"/>
    </ligand>
</feature>
<dbReference type="PANTHER" id="PTHR11347">
    <property type="entry name" value="CYCLIC NUCLEOTIDE PHOSPHODIESTERASE"/>
    <property type="match status" value="1"/>
</dbReference>
<comment type="catalytic activity">
    <reaction evidence="7">
        <text>3',5'-cyclic GMP + H2O = GMP + H(+)</text>
        <dbReference type="Rhea" id="RHEA:16957"/>
        <dbReference type="ChEBI" id="CHEBI:15377"/>
        <dbReference type="ChEBI" id="CHEBI:15378"/>
        <dbReference type="ChEBI" id="CHEBI:57746"/>
        <dbReference type="ChEBI" id="CHEBI:58115"/>
    </reaction>
    <physiologicalReaction direction="left-to-right" evidence="7">
        <dbReference type="Rhea" id="RHEA:16958"/>
    </physiologicalReaction>
</comment>
<keyword evidence="4 12" id="KW-0378">Hydrolase</keyword>
<feature type="binding site" evidence="11">
    <location>
        <position position="452"/>
    </location>
    <ligand>
        <name>Zn(2+)</name>
        <dbReference type="ChEBI" id="CHEBI:29105"/>
        <label>1</label>
    </ligand>
</feature>
<evidence type="ECO:0000256" key="13">
    <source>
        <dbReference type="SAM" id="MobiDB-lite"/>
    </source>
</evidence>
<dbReference type="GO" id="GO:0046872">
    <property type="term" value="F:metal ion binding"/>
    <property type="evidence" value="ECO:0007669"/>
    <property type="project" value="UniProtKB-KW"/>
</dbReference>
<protein>
    <recommendedName>
        <fullName evidence="12">Phosphodiesterase</fullName>
        <ecNumber evidence="12">3.1.4.-</ecNumber>
    </recommendedName>
</protein>
<feature type="region of interest" description="Disordered" evidence="13">
    <location>
        <begin position="116"/>
        <end position="254"/>
    </location>
</feature>
<feature type="binding site" evidence="11">
    <location>
        <position position="597"/>
    </location>
    <ligand>
        <name>Zn(2+)</name>
        <dbReference type="ChEBI" id="CHEBI:29105"/>
        <label>1</label>
    </ligand>
</feature>
<feature type="binding site" evidence="11">
    <location>
        <position position="488"/>
    </location>
    <ligand>
        <name>Zn(2+)</name>
        <dbReference type="ChEBI" id="CHEBI:29105"/>
        <label>1</label>
    </ligand>
</feature>
<dbReference type="CDD" id="cd00077">
    <property type="entry name" value="HDc"/>
    <property type="match status" value="1"/>
</dbReference>
<comment type="catalytic activity">
    <reaction evidence="6">
        <text>3',5'-cyclic AMP + H2O = AMP + H(+)</text>
        <dbReference type="Rhea" id="RHEA:25277"/>
        <dbReference type="ChEBI" id="CHEBI:15377"/>
        <dbReference type="ChEBI" id="CHEBI:15378"/>
        <dbReference type="ChEBI" id="CHEBI:58165"/>
        <dbReference type="ChEBI" id="CHEBI:456215"/>
    </reaction>
    <physiologicalReaction direction="left-to-right" evidence="6">
        <dbReference type="Rhea" id="RHEA:25278"/>
    </physiologicalReaction>
</comment>
<feature type="region of interest" description="Disordered" evidence="13">
    <location>
        <begin position="750"/>
        <end position="934"/>
    </location>
</feature>
<feature type="compositionally biased region" description="Polar residues" evidence="13">
    <location>
        <begin position="140"/>
        <end position="154"/>
    </location>
</feature>
<dbReference type="EC" id="3.1.4.-" evidence="12"/>
<dbReference type="GO" id="GO:0007165">
    <property type="term" value="P:signal transduction"/>
    <property type="evidence" value="ECO:0007669"/>
    <property type="project" value="InterPro"/>
</dbReference>
<dbReference type="GO" id="GO:0004114">
    <property type="term" value="F:3',5'-cyclic-nucleotide phosphodiesterase activity"/>
    <property type="evidence" value="ECO:0007669"/>
    <property type="project" value="UniProtKB-EC"/>
</dbReference>
<feature type="domain" description="PDEase" evidence="14">
    <location>
        <begin position="371"/>
        <end position="740"/>
    </location>
</feature>
<feature type="binding site" evidence="11">
    <location>
        <position position="489"/>
    </location>
    <ligand>
        <name>Zn(2+)</name>
        <dbReference type="ChEBI" id="CHEBI:29105"/>
        <label>2</label>
    </ligand>
</feature>
<evidence type="ECO:0000256" key="4">
    <source>
        <dbReference type="ARBA" id="ARBA00022801"/>
    </source>
</evidence>
<feature type="region of interest" description="Disordered" evidence="13">
    <location>
        <begin position="686"/>
        <end position="706"/>
    </location>
</feature>
<evidence type="ECO:0000256" key="10">
    <source>
        <dbReference type="PIRSR" id="PIRSR623088-2"/>
    </source>
</evidence>
<evidence type="ECO:0000313" key="16">
    <source>
        <dbReference type="RefSeq" id="XP_032807130.1"/>
    </source>
</evidence>
<dbReference type="AlphaFoldDB" id="A0AAJ7SX17"/>
<dbReference type="Gene3D" id="1.10.1300.10">
    <property type="entry name" value="3'5'-cyclic nucleotide phosphodiesterase, catalytic domain"/>
    <property type="match status" value="1"/>
</dbReference>
<evidence type="ECO:0000313" key="15">
    <source>
        <dbReference type="Proteomes" id="UP001318040"/>
    </source>
</evidence>
<feature type="compositionally biased region" description="Basic and acidic residues" evidence="13">
    <location>
        <begin position="157"/>
        <end position="186"/>
    </location>
</feature>
<dbReference type="InterPro" id="IPR023174">
    <property type="entry name" value="PDEase_CS"/>
</dbReference>
<keyword evidence="2" id="KW-0140">cGMP</keyword>
<evidence type="ECO:0000256" key="12">
    <source>
        <dbReference type="RuleBase" id="RU363067"/>
    </source>
</evidence>
<evidence type="ECO:0000256" key="3">
    <source>
        <dbReference type="ARBA" id="ARBA00022723"/>
    </source>
</evidence>
<dbReference type="PROSITE" id="PS00126">
    <property type="entry name" value="PDEASE_I_1"/>
    <property type="match status" value="1"/>
</dbReference>
<evidence type="ECO:0000256" key="8">
    <source>
        <dbReference type="ARBA" id="ARBA00033709"/>
    </source>
</evidence>
<comment type="similarity">
    <text evidence="1">Belongs to the cyclic nucleotide phosphodiesterase family. PDE1 subfamily.</text>
</comment>
<evidence type="ECO:0000256" key="2">
    <source>
        <dbReference type="ARBA" id="ARBA00022535"/>
    </source>
</evidence>
<keyword evidence="5" id="KW-0114">cAMP</keyword>
<evidence type="ECO:0000256" key="6">
    <source>
        <dbReference type="ARBA" id="ARBA00033675"/>
    </source>
</evidence>